<dbReference type="RefSeq" id="WP_017746789.1">
    <property type="nucleotide sequence ID" value="NZ_KQ976354.1"/>
</dbReference>
<reference evidence="3 4" key="1">
    <citation type="journal article" date="2013" name="Genome Biol. Evol.">
        <title>Genomes of Stigonematalean cyanobacteria (subsection V) and the evolution of oxygenic photosynthesis from prokaryotes to plastids.</title>
        <authorList>
            <person name="Dagan T."/>
            <person name="Roettger M."/>
            <person name="Stucken K."/>
            <person name="Landan G."/>
            <person name="Koch R."/>
            <person name="Major P."/>
            <person name="Gould S.B."/>
            <person name="Goremykin V.V."/>
            <person name="Rippka R."/>
            <person name="Tandeau de Marsac N."/>
            <person name="Gugger M."/>
            <person name="Lockhart P.J."/>
            <person name="Allen J.F."/>
            <person name="Brune I."/>
            <person name="Maus I."/>
            <person name="Puhler A."/>
            <person name="Martin W.F."/>
        </authorList>
    </citation>
    <scope>NUCLEOTIDE SEQUENCE [LARGE SCALE GENOMIC DNA]</scope>
    <source>
        <strain evidence="3 4">PCC 7110</strain>
    </source>
</reference>
<dbReference type="EMBL" id="ANNX02000041">
    <property type="protein sequence ID" value="KYC38393.1"/>
    <property type="molecule type" value="Genomic_DNA"/>
</dbReference>
<dbReference type="Gene3D" id="3.30.9.10">
    <property type="entry name" value="D-Amino Acid Oxidase, subunit A, domain 2"/>
    <property type="match status" value="1"/>
</dbReference>
<evidence type="ECO:0000259" key="2">
    <source>
        <dbReference type="Pfam" id="PF01266"/>
    </source>
</evidence>
<dbReference type="PANTHER" id="PTHR13847:SF287">
    <property type="entry name" value="FAD-DEPENDENT OXIDOREDUCTASE DOMAIN-CONTAINING PROTEIN 1"/>
    <property type="match status" value="1"/>
</dbReference>
<dbReference type="SUPFAM" id="SSF51905">
    <property type="entry name" value="FAD/NAD(P)-binding domain"/>
    <property type="match status" value="1"/>
</dbReference>
<evidence type="ECO:0000313" key="4">
    <source>
        <dbReference type="Proteomes" id="UP000076925"/>
    </source>
</evidence>
<comment type="caution">
    <text evidence="3">The sequence shown here is derived from an EMBL/GenBank/DDBJ whole genome shotgun (WGS) entry which is preliminary data.</text>
</comment>
<accession>A0A139X156</accession>
<feature type="domain" description="FAD dependent oxidoreductase" evidence="2">
    <location>
        <begin position="17"/>
        <end position="399"/>
    </location>
</feature>
<name>A0A139X156_9CYAN</name>
<organism evidence="3 4">
    <name type="scientific">Scytonema hofmannii PCC 7110</name>
    <dbReference type="NCBI Taxonomy" id="128403"/>
    <lineage>
        <taxon>Bacteria</taxon>
        <taxon>Bacillati</taxon>
        <taxon>Cyanobacteriota</taxon>
        <taxon>Cyanophyceae</taxon>
        <taxon>Nostocales</taxon>
        <taxon>Scytonemataceae</taxon>
        <taxon>Scytonema</taxon>
    </lineage>
</organism>
<dbReference type="GO" id="GO:0016491">
    <property type="term" value="F:oxidoreductase activity"/>
    <property type="evidence" value="ECO:0007669"/>
    <property type="project" value="UniProtKB-KW"/>
</dbReference>
<dbReference type="InterPro" id="IPR036188">
    <property type="entry name" value="FAD/NAD-bd_sf"/>
</dbReference>
<protein>
    <submittedName>
        <fullName evidence="3">FAD-dependent oxidoreductase</fullName>
    </submittedName>
</protein>
<dbReference type="GO" id="GO:0005737">
    <property type="term" value="C:cytoplasm"/>
    <property type="evidence" value="ECO:0007669"/>
    <property type="project" value="TreeGrafter"/>
</dbReference>
<dbReference type="Pfam" id="PF01266">
    <property type="entry name" value="DAO"/>
    <property type="match status" value="1"/>
</dbReference>
<sequence length="416" mass="45985">MTNPQSLIPNHQSPTYDWIVVGAGIAGAALAYELVKKGYAVLLLEQHATPQNATRYSYGGVAFWSGTTPLTKQLCTEGIARHQILPEELDFDTEFRELDLLLTIPVDINPKEVAASYTRFAISPTLLNVKEACELEPLLNPNAIAGALTVKHGHIHPDKTTQGYITAFLRAGGEMKIEQVTNLYPQSLCLEGRNALRPYSPNLLKFTEVQTTTKTYYSANTVVCAGGLSRQLFQSSNVSIKLYFTHAEMLETPPVDSIQLRTLVMPANLKRFQLETESSKNDGVWTQPDCEVVPPILDTGAIQFKDGSFRFGQMSRAITNPFAHIDSAESEATMREGLKKILPILGDLPGTWHRCLVSFSHDALPLVGLVSEHERLYVFSGFSNPFAIVPPLAQRFANWVSGGKDEIILKLCPQRL</sequence>
<dbReference type="Proteomes" id="UP000076925">
    <property type="component" value="Unassembled WGS sequence"/>
</dbReference>
<dbReference type="InterPro" id="IPR006076">
    <property type="entry name" value="FAD-dep_OxRdtase"/>
</dbReference>
<dbReference type="OrthoDB" id="502939at2"/>
<dbReference type="Gene3D" id="3.50.50.60">
    <property type="entry name" value="FAD/NAD(P)-binding domain"/>
    <property type="match status" value="1"/>
</dbReference>
<keyword evidence="4" id="KW-1185">Reference proteome</keyword>
<evidence type="ECO:0000256" key="1">
    <source>
        <dbReference type="ARBA" id="ARBA00023002"/>
    </source>
</evidence>
<dbReference type="STRING" id="128403.WA1_37060"/>
<evidence type="ECO:0000313" key="3">
    <source>
        <dbReference type="EMBL" id="KYC38393.1"/>
    </source>
</evidence>
<gene>
    <name evidence="3" type="ORF">WA1_37060</name>
</gene>
<dbReference type="AlphaFoldDB" id="A0A139X156"/>
<keyword evidence="1" id="KW-0560">Oxidoreductase</keyword>
<dbReference type="PANTHER" id="PTHR13847">
    <property type="entry name" value="SARCOSINE DEHYDROGENASE-RELATED"/>
    <property type="match status" value="1"/>
</dbReference>
<proteinExistence type="predicted"/>